<evidence type="ECO:0000313" key="1">
    <source>
        <dbReference type="EMBL" id="GAA0574182.1"/>
    </source>
</evidence>
<dbReference type="Proteomes" id="UP001501588">
    <property type="component" value="Unassembled WGS sequence"/>
</dbReference>
<name>A0ABP3PSB8_9PROT</name>
<organism evidence="1 2">
    <name type="scientific">Craurococcus roseus</name>
    <dbReference type="NCBI Taxonomy" id="77585"/>
    <lineage>
        <taxon>Bacteria</taxon>
        <taxon>Pseudomonadati</taxon>
        <taxon>Pseudomonadota</taxon>
        <taxon>Alphaproteobacteria</taxon>
        <taxon>Acetobacterales</taxon>
        <taxon>Acetobacteraceae</taxon>
        <taxon>Craurococcus</taxon>
    </lineage>
</organism>
<evidence type="ECO:0000313" key="2">
    <source>
        <dbReference type="Proteomes" id="UP001501588"/>
    </source>
</evidence>
<keyword evidence="2" id="KW-1185">Reference proteome</keyword>
<proteinExistence type="predicted"/>
<reference evidence="2" key="1">
    <citation type="journal article" date="2019" name="Int. J. Syst. Evol. Microbiol.">
        <title>The Global Catalogue of Microorganisms (GCM) 10K type strain sequencing project: providing services to taxonomists for standard genome sequencing and annotation.</title>
        <authorList>
            <consortium name="The Broad Institute Genomics Platform"/>
            <consortium name="The Broad Institute Genome Sequencing Center for Infectious Disease"/>
            <person name="Wu L."/>
            <person name="Ma J."/>
        </authorList>
    </citation>
    <scope>NUCLEOTIDE SEQUENCE [LARGE SCALE GENOMIC DNA]</scope>
    <source>
        <strain evidence="2">JCM 9933</strain>
    </source>
</reference>
<dbReference type="EMBL" id="BAAAFZ010000008">
    <property type="protein sequence ID" value="GAA0574182.1"/>
    <property type="molecule type" value="Genomic_DNA"/>
</dbReference>
<gene>
    <name evidence="1" type="ORF">GCM10009416_11140</name>
</gene>
<comment type="caution">
    <text evidence="1">The sequence shown here is derived from an EMBL/GenBank/DDBJ whole genome shotgun (WGS) entry which is preliminary data.</text>
</comment>
<accession>A0ABP3PSB8</accession>
<sequence>MWAGMTTTEHDATAFEKRHKPTGIRLARPEPVPHTNPAGPWLLQSRPGAGWAAELKITYVRPDLRARGLATTYRGLRDDERFRREFGYHSTLDRAVPVGPSGPVPWDAALVEVFAILFFIVHDTGGFRRGKPAYPDKIELKAPELRGTVVTNKYAQAWS</sequence>
<protein>
    <submittedName>
        <fullName evidence="1">Uncharacterized protein</fullName>
    </submittedName>
</protein>